<comment type="caution">
    <text evidence="2">The sequence shown here is derived from an EMBL/GenBank/DDBJ whole genome shotgun (WGS) entry which is preliminary data.</text>
</comment>
<dbReference type="AlphaFoldDB" id="A0A9W8V6M3"/>
<reference evidence="2" key="1">
    <citation type="submission" date="2022-09" db="EMBL/GenBank/DDBJ databases">
        <title>Fusarium specimens isolated from Avocado Roots.</title>
        <authorList>
            <person name="Stajich J."/>
            <person name="Roper C."/>
            <person name="Heimlech-Rivalta G."/>
        </authorList>
    </citation>
    <scope>NUCLEOTIDE SEQUENCE</scope>
    <source>
        <strain evidence="2">CF00136</strain>
    </source>
</reference>
<dbReference type="OrthoDB" id="5406275at2759"/>
<protein>
    <submittedName>
        <fullName evidence="2">Uncharacterized protein</fullName>
    </submittedName>
</protein>
<feature type="coiled-coil region" evidence="1">
    <location>
        <begin position="76"/>
        <end position="113"/>
    </location>
</feature>
<proteinExistence type="predicted"/>
<organism evidence="2 3">
    <name type="scientific">Fusarium torreyae</name>
    <dbReference type="NCBI Taxonomy" id="1237075"/>
    <lineage>
        <taxon>Eukaryota</taxon>
        <taxon>Fungi</taxon>
        <taxon>Dikarya</taxon>
        <taxon>Ascomycota</taxon>
        <taxon>Pezizomycotina</taxon>
        <taxon>Sordariomycetes</taxon>
        <taxon>Hypocreomycetidae</taxon>
        <taxon>Hypocreales</taxon>
        <taxon>Nectriaceae</taxon>
        <taxon>Fusarium</taxon>
    </lineage>
</organism>
<dbReference type="EMBL" id="JAOQAZ010000050">
    <property type="protein sequence ID" value="KAJ4244611.1"/>
    <property type="molecule type" value="Genomic_DNA"/>
</dbReference>
<name>A0A9W8V6M3_9HYPO</name>
<keyword evidence="3" id="KW-1185">Reference proteome</keyword>
<accession>A0A9W8V6M3</accession>
<evidence type="ECO:0000313" key="2">
    <source>
        <dbReference type="EMBL" id="KAJ4244611.1"/>
    </source>
</evidence>
<gene>
    <name evidence="2" type="ORF">NW762_014467</name>
</gene>
<dbReference type="Proteomes" id="UP001152049">
    <property type="component" value="Unassembled WGS sequence"/>
</dbReference>
<keyword evidence="1" id="KW-0175">Coiled coil</keyword>
<dbReference type="SUPFAM" id="SSF58100">
    <property type="entry name" value="Bacterial hemolysins"/>
    <property type="match status" value="1"/>
</dbReference>
<evidence type="ECO:0000256" key="1">
    <source>
        <dbReference type="SAM" id="Coils"/>
    </source>
</evidence>
<evidence type="ECO:0000313" key="3">
    <source>
        <dbReference type="Proteomes" id="UP001152049"/>
    </source>
</evidence>
<sequence length="371" mass="42291">MSEAGGTIQRIIRCVETTSRFRDKQLPSLITEGLQAVDESVDIISQVKENFSEWKHLTQNVLRALEEHTSSNEMQHRNAQRKLVQTQGRAEELQQLTQKIEESREAFNEALQDYKDTYSNLRTSNSDVDPWITALVALYRSPKVIPTAIAMGDPWKMDRRLAAAQQTISFLTNRLGELEDEIQATGDVVAILNSTLGDLTKLQQQIENFLDFLLSIQKVVKVIEDSRDRVLIRNLTSEDLHELKRDPESKRDFIRDAHRIQMRFMIACKAATLYNEVSDMFIIPGVAWVGGLCFIDCSEDAYEKSLLEIQARDRQLCEGASQLIEKRVDEIGNELKTLCNMSANSPAQHVTKSVERVAVMENETLDDDMEK</sequence>